<sequence length="155" mass="17835">MPRFFQNVYFCKMSKLPVTIQFSTLDELDQVASELMKLGRDIPVWLFDGHMGAGKTTLIKALCRYLGVTSHVQSPTFSLVNEYAAGKDTIYHFDFYRIKDETEALDMGVEEYFDSGSYCFVEWPGKIESLWPARYLHLNLRAEESGTRILEVLKA</sequence>
<evidence type="ECO:0000313" key="11">
    <source>
        <dbReference type="EMBL" id="CAG5069560.1"/>
    </source>
</evidence>
<reference evidence="11 12" key="1">
    <citation type="submission" date="2021-04" db="EMBL/GenBank/DDBJ databases">
        <authorList>
            <person name="Rodrigo-Torres L."/>
            <person name="Arahal R. D."/>
            <person name="Lucena T."/>
        </authorList>
    </citation>
    <scope>NUCLEOTIDE SEQUENCE [LARGE SCALE GENOMIC DNA]</scope>
    <source>
        <strain evidence="11 12">CECT 9623</strain>
    </source>
</reference>
<dbReference type="InterPro" id="IPR003442">
    <property type="entry name" value="T6A_TsaE"/>
</dbReference>
<comment type="similarity">
    <text evidence="2">Belongs to the TsaE family.</text>
</comment>
<dbReference type="Gene3D" id="3.40.50.300">
    <property type="entry name" value="P-loop containing nucleotide triphosphate hydrolases"/>
    <property type="match status" value="1"/>
</dbReference>
<protein>
    <recommendedName>
        <fullName evidence="3">tRNA threonylcarbamoyladenosine biosynthesis protein TsaE</fullName>
    </recommendedName>
    <alternativeName>
        <fullName evidence="10">t(6)A37 threonylcarbamoyladenosine biosynthesis protein TsaE</fullName>
    </alternativeName>
</protein>
<evidence type="ECO:0000256" key="6">
    <source>
        <dbReference type="ARBA" id="ARBA00022723"/>
    </source>
</evidence>
<keyword evidence="7" id="KW-0547">Nucleotide-binding</keyword>
<accession>A0ABM8UQ28</accession>
<evidence type="ECO:0000256" key="2">
    <source>
        <dbReference type="ARBA" id="ARBA00007599"/>
    </source>
</evidence>
<evidence type="ECO:0000256" key="8">
    <source>
        <dbReference type="ARBA" id="ARBA00022840"/>
    </source>
</evidence>
<evidence type="ECO:0000313" key="12">
    <source>
        <dbReference type="Proteomes" id="UP000679725"/>
    </source>
</evidence>
<evidence type="ECO:0000256" key="3">
    <source>
        <dbReference type="ARBA" id="ARBA00019010"/>
    </source>
</evidence>
<dbReference type="PANTHER" id="PTHR33540:SF2">
    <property type="entry name" value="TRNA THREONYLCARBAMOYLADENOSINE BIOSYNTHESIS PROTEIN TSAE"/>
    <property type="match status" value="1"/>
</dbReference>
<keyword evidence="8" id="KW-0067">ATP-binding</keyword>
<evidence type="ECO:0000256" key="10">
    <source>
        <dbReference type="ARBA" id="ARBA00032441"/>
    </source>
</evidence>
<keyword evidence="4" id="KW-0963">Cytoplasm</keyword>
<gene>
    <name evidence="11" type="ORF">DYBT9623_02296</name>
</gene>
<dbReference type="PANTHER" id="PTHR33540">
    <property type="entry name" value="TRNA THREONYLCARBAMOYLADENOSINE BIOSYNTHESIS PROTEIN TSAE"/>
    <property type="match status" value="1"/>
</dbReference>
<dbReference type="SUPFAM" id="SSF52540">
    <property type="entry name" value="P-loop containing nucleoside triphosphate hydrolases"/>
    <property type="match status" value="1"/>
</dbReference>
<dbReference type="InterPro" id="IPR027417">
    <property type="entry name" value="P-loop_NTPase"/>
</dbReference>
<keyword evidence="9" id="KW-0460">Magnesium</keyword>
<evidence type="ECO:0000256" key="1">
    <source>
        <dbReference type="ARBA" id="ARBA00004496"/>
    </source>
</evidence>
<dbReference type="Proteomes" id="UP000679725">
    <property type="component" value="Unassembled WGS sequence"/>
</dbReference>
<keyword evidence="12" id="KW-1185">Reference proteome</keyword>
<comment type="caution">
    <text evidence="11">The sequence shown here is derived from an EMBL/GenBank/DDBJ whole genome shotgun (WGS) entry which is preliminary data.</text>
</comment>
<dbReference type="Pfam" id="PF02367">
    <property type="entry name" value="TsaE"/>
    <property type="match status" value="1"/>
</dbReference>
<comment type="subcellular location">
    <subcellularLocation>
        <location evidence="1">Cytoplasm</location>
    </subcellularLocation>
</comment>
<proteinExistence type="inferred from homology"/>
<dbReference type="NCBIfam" id="TIGR00150">
    <property type="entry name" value="T6A_YjeE"/>
    <property type="match status" value="1"/>
</dbReference>
<evidence type="ECO:0000256" key="5">
    <source>
        <dbReference type="ARBA" id="ARBA00022694"/>
    </source>
</evidence>
<dbReference type="EMBL" id="CAJRAU010000003">
    <property type="protein sequence ID" value="CAG5069560.1"/>
    <property type="molecule type" value="Genomic_DNA"/>
</dbReference>
<keyword evidence="5" id="KW-0819">tRNA processing</keyword>
<evidence type="ECO:0000256" key="7">
    <source>
        <dbReference type="ARBA" id="ARBA00022741"/>
    </source>
</evidence>
<evidence type="ECO:0000256" key="9">
    <source>
        <dbReference type="ARBA" id="ARBA00022842"/>
    </source>
</evidence>
<evidence type="ECO:0000256" key="4">
    <source>
        <dbReference type="ARBA" id="ARBA00022490"/>
    </source>
</evidence>
<keyword evidence="6" id="KW-0479">Metal-binding</keyword>
<organism evidence="11 12">
    <name type="scientific">Dyadobacter linearis</name>
    <dbReference type="NCBI Taxonomy" id="2823330"/>
    <lineage>
        <taxon>Bacteria</taxon>
        <taxon>Pseudomonadati</taxon>
        <taxon>Bacteroidota</taxon>
        <taxon>Cytophagia</taxon>
        <taxon>Cytophagales</taxon>
        <taxon>Spirosomataceae</taxon>
        <taxon>Dyadobacter</taxon>
    </lineage>
</organism>
<name>A0ABM8UQ28_9BACT</name>